<feature type="region of interest" description="Disordered" evidence="1">
    <location>
        <begin position="251"/>
        <end position="281"/>
    </location>
</feature>
<gene>
    <name evidence="2" type="ORF">KI688_001877</name>
</gene>
<dbReference type="Proteomes" id="UP000707451">
    <property type="component" value="Unassembled WGS sequence"/>
</dbReference>
<evidence type="ECO:0000313" key="3">
    <source>
        <dbReference type="Proteomes" id="UP000707451"/>
    </source>
</evidence>
<reference evidence="2" key="1">
    <citation type="submission" date="2021-06" db="EMBL/GenBank/DDBJ databases">
        <title>Genome Sequence of Mortierella hyaline Strain SCG-10, a Cold-Adapted, Nitrate-Reducing Fungus Isolated from Soil in Minnesota, USA.</title>
        <authorList>
            <person name="Aldossari N."/>
        </authorList>
    </citation>
    <scope>NUCLEOTIDE SEQUENCE</scope>
    <source>
        <strain evidence="2">SCG-10</strain>
    </source>
</reference>
<evidence type="ECO:0000313" key="2">
    <source>
        <dbReference type="EMBL" id="KAG9065588.1"/>
    </source>
</evidence>
<feature type="region of interest" description="Disordered" evidence="1">
    <location>
        <begin position="503"/>
        <end position="535"/>
    </location>
</feature>
<dbReference type="EMBL" id="JAHRHY010000011">
    <property type="protein sequence ID" value="KAG9065588.1"/>
    <property type="molecule type" value="Genomic_DNA"/>
</dbReference>
<keyword evidence="3" id="KW-1185">Reference proteome</keyword>
<protein>
    <submittedName>
        <fullName evidence="2">Uncharacterized protein</fullName>
    </submittedName>
</protein>
<comment type="caution">
    <text evidence="2">The sequence shown here is derived from an EMBL/GenBank/DDBJ whole genome shotgun (WGS) entry which is preliminary data.</text>
</comment>
<feature type="compositionally biased region" description="Low complexity" evidence="1">
    <location>
        <begin position="505"/>
        <end position="518"/>
    </location>
</feature>
<name>A0A9P8BRT9_9FUNG</name>
<dbReference type="OrthoDB" id="2445865at2759"/>
<feature type="region of interest" description="Disordered" evidence="1">
    <location>
        <begin position="340"/>
        <end position="359"/>
    </location>
</feature>
<sequence>MMRSKFLKNLRLPWKKKKLPHKLPAQISLQQLKDPEAAFQDPLQPLQAIHGRHYEHQHRRILSRCSSGITVGTDYHSLMDAHSEFSVLSPRSPVFRYRMLYGPSIENIENMGEIHHPDDKYEHHHLLTAEDEFVKEMDKELAQASVHVMKKRNAKQLRLRLSIEGIRPGSGSIVSTAPSTPVSIIRCKTSRGTYDASCLSSPTTPTSSRSFLRCKTSRGTYDASVPPTPTTPTSARSFLSSSLSLKSPGFSQRFSNKVAPSPSPSRHASPKPPPLSRLASFSGLQNHEGPIMLTKKHIEHIRRIENRLHVLENSAPHVASSESEQQLQKQCQPIIDHTLTPTPVREEPTTSRHQQHLRTKSSLIRRVDPPYDFRTRMLQQRRISAIGRTDCQSPTSPSFPDSALSRPFSFHDWGSRWSCTAATAAAAATAVTRASRHSHEEPADRTEQLLEKVKERVASRIRLESALWETEALLRQYETLVVQDWELRLDSLRTNATATAAVTGQEQQQQQQHQNYQQMNERRVRNPQELPCEVN</sequence>
<feature type="region of interest" description="Disordered" evidence="1">
    <location>
        <begin position="218"/>
        <end position="239"/>
    </location>
</feature>
<accession>A0A9P8BRT9</accession>
<organism evidence="2 3">
    <name type="scientific">Linnemannia hyalina</name>
    <dbReference type="NCBI Taxonomy" id="64524"/>
    <lineage>
        <taxon>Eukaryota</taxon>
        <taxon>Fungi</taxon>
        <taxon>Fungi incertae sedis</taxon>
        <taxon>Mucoromycota</taxon>
        <taxon>Mortierellomycotina</taxon>
        <taxon>Mortierellomycetes</taxon>
        <taxon>Mortierellales</taxon>
        <taxon>Mortierellaceae</taxon>
        <taxon>Linnemannia</taxon>
    </lineage>
</organism>
<evidence type="ECO:0000256" key="1">
    <source>
        <dbReference type="SAM" id="MobiDB-lite"/>
    </source>
</evidence>
<dbReference type="AlphaFoldDB" id="A0A9P8BRT9"/>
<proteinExistence type="predicted"/>